<sequence length="197" mass="22473">MGWMPRGISWLRTILLIFIAVVTGVLISGLENLPRNIYRASQIPSLFLIILAVVILIPCVAYAYIHCWLLGNKPDGWAKKIPSPVSIKEAALTYVVTYFGLLLTLVITSPFAPNLSQYDVYRYRDDLQRFYFVISFSWFVVSLYMFHAYDLISNPQAKKSVDKSKPETPKSKVSSVDRDLINLKNKTGIHFKEPPKK</sequence>
<feature type="compositionally biased region" description="Basic and acidic residues" evidence="1">
    <location>
        <begin position="159"/>
        <end position="181"/>
    </location>
</feature>
<comment type="caution">
    <text evidence="3">The sequence shown here is derived from an EMBL/GenBank/DDBJ whole genome shotgun (WGS) entry which is preliminary data.</text>
</comment>
<gene>
    <name evidence="3" type="ORF">H6F44_20055</name>
</gene>
<evidence type="ECO:0000313" key="3">
    <source>
        <dbReference type="EMBL" id="MBD2152392.1"/>
    </source>
</evidence>
<name>A0A926Z846_9CYAN</name>
<dbReference type="AlphaFoldDB" id="A0A926Z846"/>
<keyword evidence="2" id="KW-0472">Membrane</keyword>
<evidence type="ECO:0000256" key="2">
    <source>
        <dbReference type="SAM" id="Phobius"/>
    </source>
</evidence>
<protein>
    <submittedName>
        <fullName evidence="3">Uncharacterized protein</fullName>
    </submittedName>
</protein>
<dbReference type="Proteomes" id="UP000631421">
    <property type="component" value="Unassembled WGS sequence"/>
</dbReference>
<proteinExistence type="predicted"/>
<organism evidence="3 4">
    <name type="scientific">Pseudanabaena cinerea FACHB-1277</name>
    <dbReference type="NCBI Taxonomy" id="2949581"/>
    <lineage>
        <taxon>Bacteria</taxon>
        <taxon>Bacillati</taxon>
        <taxon>Cyanobacteriota</taxon>
        <taxon>Cyanophyceae</taxon>
        <taxon>Pseudanabaenales</taxon>
        <taxon>Pseudanabaenaceae</taxon>
        <taxon>Pseudanabaena</taxon>
        <taxon>Pseudanabaena cinerea</taxon>
    </lineage>
</organism>
<evidence type="ECO:0000313" key="4">
    <source>
        <dbReference type="Proteomes" id="UP000631421"/>
    </source>
</evidence>
<accession>A0A926Z846</accession>
<feature type="transmembrane region" description="Helical" evidence="2">
    <location>
        <begin position="7"/>
        <end position="27"/>
    </location>
</feature>
<dbReference type="RefSeq" id="WP_190352861.1">
    <property type="nucleotide sequence ID" value="NZ_JACJPY010000101.1"/>
</dbReference>
<feature type="transmembrane region" description="Helical" evidence="2">
    <location>
        <begin position="91"/>
        <end position="110"/>
    </location>
</feature>
<evidence type="ECO:0000256" key="1">
    <source>
        <dbReference type="SAM" id="MobiDB-lite"/>
    </source>
</evidence>
<keyword evidence="4" id="KW-1185">Reference proteome</keyword>
<feature type="transmembrane region" description="Helical" evidence="2">
    <location>
        <begin position="130"/>
        <end position="149"/>
    </location>
</feature>
<reference evidence="3" key="1">
    <citation type="journal article" date="2015" name="ISME J.">
        <title>Draft Genome Sequence of Streptomyces incarnatus NRRL8089, which Produces the Nucleoside Antibiotic Sinefungin.</title>
        <authorList>
            <person name="Oshima K."/>
            <person name="Hattori M."/>
            <person name="Shimizu H."/>
            <person name="Fukuda K."/>
            <person name="Nemoto M."/>
            <person name="Inagaki K."/>
            <person name="Tamura T."/>
        </authorList>
    </citation>
    <scope>NUCLEOTIDE SEQUENCE</scope>
    <source>
        <strain evidence="3">FACHB-1277</strain>
    </source>
</reference>
<feature type="transmembrane region" description="Helical" evidence="2">
    <location>
        <begin position="47"/>
        <end position="70"/>
    </location>
</feature>
<dbReference type="EMBL" id="JACJPY010000101">
    <property type="protein sequence ID" value="MBD2152392.1"/>
    <property type="molecule type" value="Genomic_DNA"/>
</dbReference>
<keyword evidence="2" id="KW-1133">Transmembrane helix</keyword>
<reference evidence="3" key="2">
    <citation type="submission" date="2020-08" db="EMBL/GenBank/DDBJ databases">
        <authorList>
            <person name="Chen M."/>
            <person name="Teng W."/>
            <person name="Zhao L."/>
            <person name="Hu C."/>
            <person name="Zhou Y."/>
            <person name="Han B."/>
            <person name="Song L."/>
            <person name="Shu W."/>
        </authorList>
    </citation>
    <scope>NUCLEOTIDE SEQUENCE</scope>
    <source>
        <strain evidence="3">FACHB-1277</strain>
    </source>
</reference>
<feature type="region of interest" description="Disordered" evidence="1">
    <location>
        <begin position="157"/>
        <end position="197"/>
    </location>
</feature>
<keyword evidence="2" id="KW-0812">Transmembrane</keyword>